<dbReference type="PROSITE" id="PS50893">
    <property type="entry name" value="ABC_TRANSPORTER_2"/>
    <property type="match status" value="2"/>
</dbReference>
<dbReference type="PANTHER" id="PTHR43790:SF9">
    <property type="entry name" value="GALACTOFURANOSE TRANSPORTER ATP-BINDING PROTEIN YTFR"/>
    <property type="match status" value="1"/>
</dbReference>
<evidence type="ECO:0000256" key="6">
    <source>
        <dbReference type="SAM" id="MobiDB-lite"/>
    </source>
</evidence>
<keyword evidence="5" id="KW-0067">ATP-binding</keyword>
<dbReference type="InterPro" id="IPR003593">
    <property type="entry name" value="AAA+_ATPase"/>
</dbReference>
<dbReference type="InterPro" id="IPR003760">
    <property type="entry name" value="PnrA-like"/>
</dbReference>
<dbReference type="HOGENOM" id="CLU_342455_0_0_2"/>
<dbReference type="GO" id="GO:0005524">
    <property type="term" value="F:ATP binding"/>
    <property type="evidence" value="ECO:0007669"/>
    <property type="project" value="UniProtKB-KW"/>
</dbReference>
<dbReference type="GO" id="GO:0016887">
    <property type="term" value="F:ATP hydrolysis activity"/>
    <property type="evidence" value="ECO:0007669"/>
    <property type="project" value="InterPro"/>
</dbReference>
<dbReference type="SUPFAM" id="SSF53822">
    <property type="entry name" value="Periplasmic binding protein-like I"/>
    <property type="match status" value="1"/>
</dbReference>
<dbReference type="PROSITE" id="PS00211">
    <property type="entry name" value="ABC_TRANSPORTER_1"/>
    <property type="match status" value="1"/>
</dbReference>
<dbReference type="InterPro" id="IPR050107">
    <property type="entry name" value="ABC_carbohydrate_import_ATPase"/>
</dbReference>
<dbReference type="InterPro" id="IPR003439">
    <property type="entry name" value="ABC_transporter-like_ATP-bd"/>
</dbReference>
<feature type="domain" description="ABC transporter" evidence="7">
    <location>
        <begin position="602"/>
        <end position="827"/>
    </location>
</feature>
<organism evidence="8 9">
    <name type="scientific">Pyrobaculum ferrireducens</name>
    <dbReference type="NCBI Taxonomy" id="1104324"/>
    <lineage>
        <taxon>Archaea</taxon>
        <taxon>Thermoproteota</taxon>
        <taxon>Thermoprotei</taxon>
        <taxon>Thermoproteales</taxon>
        <taxon>Thermoproteaceae</taxon>
        <taxon>Pyrobaculum</taxon>
    </lineage>
</organism>
<dbReference type="CDD" id="cd03216">
    <property type="entry name" value="ABC_Carb_Monos_I"/>
    <property type="match status" value="1"/>
</dbReference>
<keyword evidence="2" id="KW-0732">Signal</keyword>
<dbReference type="Pfam" id="PF00005">
    <property type="entry name" value="ABC_tran"/>
    <property type="match status" value="2"/>
</dbReference>
<keyword evidence="3" id="KW-0677">Repeat</keyword>
<dbReference type="KEGG" id="pyr:P186_1436"/>
<keyword evidence="9" id="KW-1185">Reference proteome</keyword>
<dbReference type="InterPro" id="IPR028082">
    <property type="entry name" value="Peripla_BP_I"/>
</dbReference>
<name>G7VEP5_9CREN</name>
<dbReference type="AlphaFoldDB" id="G7VEP5"/>
<dbReference type="STRING" id="1104324.P186_1436"/>
<dbReference type="InterPro" id="IPR017871">
    <property type="entry name" value="ABC_transporter-like_CS"/>
</dbReference>
<dbReference type="eggNOG" id="arCOG00258">
    <property type="taxonomic scope" value="Archaea"/>
</dbReference>
<evidence type="ECO:0000256" key="4">
    <source>
        <dbReference type="ARBA" id="ARBA00022741"/>
    </source>
</evidence>
<feature type="region of interest" description="Disordered" evidence="6">
    <location>
        <begin position="318"/>
        <end position="346"/>
    </location>
</feature>
<dbReference type="CDD" id="cd06354">
    <property type="entry name" value="PBP1_PrnA-like"/>
    <property type="match status" value="1"/>
</dbReference>
<feature type="compositionally biased region" description="Basic residues" evidence="6">
    <location>
        <begin position="318"/>
        <end position="327"/>
    </location>
</feature>
<evidence type="ECO:0000256" key="5">
    <source>
        <dbReference type="ARBA" id="ARBA00022840"/>
    </source>
</evidence>
<dbReference type="SUPFAM" id="SSF52540">
    <property type="entry name" value="P-loop containing nucleoside triphosphate hydrolases"/>
    <property type="match status" value="2"/>
</dbReference>
<dbReference type="Proteomes" id="UP000005867">
    <property type="component" value="Chromosome"/>
</dbReference>
<dbReference type="EMBL" id="CP003098">
    <property type="protein sequence ID" value="AET32861.1"/>
    <property type="molecule type" value="Genomic_DNA"/>
</dbReference>
<dbReference type="Gene3D" id="3.40.50.2300">
    <property type="match status" value="2"/>
</dbReference>
<dbReference type="Gene3D" id="3.40.50.300">
    <property type="entry name" value="P-loop containing nucleotide triphosphate hydrolases"/>
    <property type="match status" value="2"/>
</dbReference>
<evidence type="ECO:0000256" key="2">
    <source>
        <dbReference type="ARBA" id="ARBA00022729"/>
    </source>
</evidence>
<evidence type="ECO:0000256" key="3">
    <source>
        <dbReference type="ARBA" id="ARBA00022737"/>
    </source>
</evidence>
<feature type="domain" description="ABC transporter" evidence="7">
    <location>
        <begin position="352"/>
        <end position="586"/>
    </location>
</feature>
<keyword evidence="4" id="KW-0547">Nucleotide-binding</keyword>
<evidence type="ECO:0000259" key="7">
    <source>
        <dbReference type="PROSITE" id="PS50893"/>
    </source>
</evidence>
<dbReference type="BioCyc" id="PSP1104324:GJSN-1411-MONOMER"/>
<dbReference type="GO" id="GO:0005886">
    <property type="term" value="C:plasma membrane"/>
    <property type="evidence" value="ECO:0007669"/>
    <property type="project" value="InterPro"/>
</dbReference>
<dbReference type="CDD" id="cd03215">
    <property type="entry name" value="ABC_Carb_Monos_II"/>
    <property type="match status" value="1"/>
</dbReference>
<sequence length="827" mass="89673">MAYLGASRAAETFGLGLKEVQSRTQDDYVPNLRAAAKSGDAAIIVAVGFLMTDAVKSVSQEFPDAKFAIIDGYIPDRPNVMSVLYRENEGSALVGALAALTAYYYNCSKVGIVLGMEIPVLWKFEIGYAYGVRWAERYIKQKFGKDAKFDILYIYTGSFNDPAKGKQAAEVMLAQGVCVIYQAAGATGLGVFEAVAEAGKKAGRSMGPPFAIGVDADQDYLKPGFILASMMKRVDVGVYTAAKMAVEGEFKGGVLELGLKEGGISVSTLDDLNQFIQIGVRAGAVKQADADKIIAAVREMRSKIPTWVLGSCGSAKARHHQRQGRRAASHDAGPGGSAQEGARPRRRQLMKASLKEIHKVFSDGTHALRGVSLDISPGEVLALLGENGAGKTTLMKILAGVYRPTSGEIYIEGRRVRFRNARDAQRAGIAMVHQHLSLIPGLTAIENIALAEGAGLRPISAEVRQRAVKIAEELGFDVEWDRDVEELPLGVRQRVEIVKALYWGADLLILDEPTTVLSPPEVKSLFQVVRRLRERGKSVVYITHKIPEVLEIADRVVVLRRGVKAAEFTPPYDPKRLVEAMVGELRVEAVSRVGRPGERPVLEVADLWVYEGGRAVVQGVNLVVREREILAVVGVEGNGQEHLVEAIVGVRRHKGVVKIHGGYAYIPDDRQRKAMLLERPLVENAVLGREGEFARRGLISWSAASRFTAKLIEEFGIVAPGPWAVARHLSGGNQQKLVVGRELSRGARLIIAHQPTRGLDVATTEYVQQLLIKARNGGAGVLLVTSDLDEAYKLADTIAVMYRGKVVAVGPVDEMTVEVVGRKMAGL</sequence>
<dbReference type="eggNOG" id="arCOG00186">
    <property type="taxonomic scope" value="Archaea"/>
</dbReference>
<accession>G7VEP5</accession>
<keyword evidence="1" id="KW-0813">Transport</keyword>
<dbReference type="InterPro" id="IPR027417">
    <property type="entry name" value="P-loop_NTPase"/>
</dbReference>
<evidence type="ECO:0000256" key="1">
    <source>
        <dbReference type="ARBA" id="ARBA00022448"/>
    </source>
</evidence>
<proteinExistence type="predicted"/>
<dbReference type="Pfam" id="PF02608">
    <property type="entry name" value="Bmp"/>
    <property type="match status" value="1"/>
</dbReference>
<reference evidence="8 9" key="1">
    <citation type="journal article" date="2012" name="J. Bacteriol.">
        <title>Complete genome sequence of strain 1860, a crenarchaeon of the genus pyrobaculum able to grow with various electron acceptors.</title>
        <authorList>
            <person name="Mardanov A.V."/>
            <person name="Gumerov V.M."/>
            <person name="Slobodkina G.B."/>
            <person name="Beletsky A.V."/>
            <person name="Bonch-Osmolovskaya E.A."/>
            <person name="Ravin N.V."/>
            <person name="Skryabin K.G."/>
        </authorList>
    </citation>
    <scope>NUCLEOTIDE SEQUENCE [LARGE SCALE GENOMIC DNA]</scope>
    <source>
        <strain evidence="8 9">1860</strain>
    </source>
</reference>
<protein>
    <submittedName>
        <fullName evidence="8">ABC transporter related protein</fullName>
    </submittedName>
</protein>
<evidence type="ECO:0000313" key="9">
    <source>
        <dbReference type="Proteomes" id="UP000005867"/>
    </source>
</evidence>
<dbReference type="PANTHER" id="PTHR43790">
    <property type="entry name" value="CARBOHYDRATE TRANSPORT ATP-BINDING PROTEIN MG119-RELATED"/>
    <property type="match status" value="1"/>
</dbReference>
<dbReference type="SMART" id="SM00382">
    <property type="entry name" value="AAA"/>
    <property type="match status" value="1"/>
</dbReference>
<gene>
    <name evidence="8" type="ORF">P186_1436</name>
</gene>
<evidence type="ECO:0000313" key="8">
    <source>
        <dbReference type="EMBL" id="AET32861.1"/>
    </source>
</evidence>